<dbReference type="RefSeq" id="WP_194699920.1">
    <property type="nucleotide sequence ID" value="NZ_JADKNH010000001.1"/>
</dbReference>
<dbReference type="PANTHER" id="PTHR13832:SF827">
    <property type="entry name" value="PROTEIN PHOSPHATASE 1L"/>
    <property type="match status" value="1"/>
</dbReference>
<dbReference type="Gene3D" id="3.60.40.10">
    <property type="entry name" value="PPM-type phosphatase domain"/>
    <property type="match status" value="1"/>
</dbReference>
<name>A0ABR9ZMP1_9FIRM</name>
<dbReference type="EMBL" id="JADKNH010000001">
    <property type="protein sequence ID" value="MBF4691674.1"/>
    <property type="molecule type" value="Genomic_DNA"/>
</dbReference>
<proteinExistence type="predicted"/>
<organism evidence="2 3">
    <name type="scientific">Fusibacter ferrireducens</name>
    <dbReference type="NCBI Taxonomy" id="2785058"/>
    <lineage>
        <taxon>Bacteria</taxon>
        <taxon>Bacillati</taxon>
        <taxon>Bacillota</taxon>
        <taxon>Clostridia</taxon>
        <taxon>Eubacteriales</taxon>
        <taxon>Eubacteriales Family XII. Incertae Sedis</taxon>
        <taxon>Fusibacter</taxon>
    </lineage>
</organism>
<dbReference type="SMART" id="SM00332">
    <property type="entry name" value="PP2Cc"/>
    <property type="match status" value="1"/>
</dbReference>
<dbReference type="Pfam" id="PF13672">
    <property type="entry name" value="PP2C_2"/>
    <property type="match status" value="1"/>
</dbReference>
<accession>A0ABR9ZMP1</accession>
<dbReference type="NCBIfam" id="NF033484">
    <property type="entry name" value="Stp1_PP2C_phos"/>
    <property type="match status" value="1"/>
</dbReference>
<protein>
    <submittedName>
        <fullName evidence="2">Stp1/IreP family PP2C-type Ser/Thr phosphatase</fullName>
    </submittedName>
</protein>
<dbReference type="Proteomes" id="UP000614200">
    <property type="component" value="Unassembled WGS sequence"/>
</dbReference>
<dbReference type="InterPro" id="IPR015655">
    <property type="entry name" value="PP2C"/>
</dbReference>
<evidence type="ECO:0000259" key="1">
    <source>
        <dbReference type="PROSITE" id="PS51746"/>
    </source>
</evidence>
<comment type="caution">
    <text evidence="2">The sequence shown here is derived from an EMBL/GenBank/DDBJ whole genome shotgun (WGS) entry which is preliminary data.</text>
</comment>
<dbReference type="CDD" id="cd00143">
    <property type="entry name" value="PP2Cc"/>
    <property type="match status" value="1"/>
</dbReference>
<sequence length="237" mass="26545">MRTFSQTDVGRRRDNNEDYVLVNETIKLYIVADGMGGHNAGEVASKIACESIKNAIQTKCHEGHFDFEKEIGAILNEANMAIKKYGDNRSEYSNMGTTVVVAYLDHEMLHVANVGDSRLYMVNDETLHQITKDHSLVAELLKIGSISEVEAANHPDKNIITSALGVDEKFDFYQTKIPYFEYKYILLCTDGLTNMLSKEEIFEIINNNESDVIPNKLIESANENGGLDNVTVVCIEL</sequence>
<dbReference type="PANTHER" id="PTHR13832">
    <property type="entry name" value="PROTEIN PHOSPHATASE 2C"/>
    <property type="match status" value="1"/>
</dbReference>
<keyword evidence="3" id="KW-1185">Reference proteome</keyword>
<dbReference type="InterPro" id="IPR001932">
    <property type="entry name" value="PPM-type_phosphatase-like_dom"/>
</dbReference>
<evidence type="ECO:0000313" key="2">
    <source>
        <dbReference type="EMBL" id="MBF4691674.1"/>
    </source>
</evidence>
<reference evidence="2 3" key="1">
    <citation type="submission" date="2020-11" db="EMBL/GenBank/DDBJ databases">
        <title>Fusibacter basophilias sp. nov.</title>
        <authorList>
            <person name="Qiu D."/>
        </authorList>
    </citation>
    <scope>NUCLEOTIDE SEQUENCE [LARGE SCALE GENOMIC DNA]</scope>
    <source>
        <strain evidence="2 3">Q10-2</strain>
    </source>
</reference>
<dbReference type="PROSITE" id="PS51746">
    <property type="entry name" value="PPM_2"/>
    <property type="match status" value="1"/>
</dbReference>
<gene>
    <name evidence="2" type="ORF">ISU02_01015</name>
</gene>
<dbReference type="SUPFAM" id="SSF81606">
    <property type="entry name" value="PP2C-like"/>
    <property type="match status" value="1"/>
</dbReference>
<dbReference type="SMART" id="SM00331">
    <property type="entry name" value="PP2C_SIG"/>
    <property type="match status" value="1"/>
</dbReference>
<evidence type="ECO:0000313" key="3">
    <source>
        <dbReference type="Proteomes" id="UP000614200"/>
    </source>
</evidence>
<dbReference type="InterPro" id="IPR036457">
    <property type="entry name" value="PPM-type-like_dom_sf"/>
</dbReference>
<feature type="domain" description="PPM-type phosphatase" evidence="1">
    <location>
        <begin position="2"/>
        <end position="237"/>
    </location>
</feature>